<dbReference type="AlphaFoldDB" id="A0A1G2U2E9"/>
<keyword evidence="1" id="KW-1133">Transmembrane helix</keyword>
<feature type="transmembrane region" description="Helical" evidence="1">
    <location>
        <begin position="99"/>
        <end position="121"/>
    </location>
</feature>
<name>A0A1G2U2E9_9BACT</name>
<accession>A0A1G2U2E9</accession>
<keyword evidence="1" id="KW-0812">Transmembrane</keyword>
<evidence type="ECO:0000256" key="1">
    <source>
        <dbReference type="SAM" id="Phobius"/>
    </source>
</evidence>
<protein>
    <recommendedName>
        <fullName evidence="4">DUF817 domain-containing protein</fullName>
    </recommendedName>
</protein>
<organism evidence="2 3">
    <name type="scientific">Candidatus Zambryskibacteria bacterium RIFCSPLOWO2_01_FULL_45_21</name>
    <dbReference type="NCBI Taxonomy" id="1802761"/>
    <lineage>
        <taxon>Bacteria</taxon>
        <taxon>Candidatus Zambryskiibacteriota</taxon>
    </lineage>
</organism>
<dbReference type="PIRSF" id="PIRSF009141">
    <property type="entry name" value="UCP009141"/>
    <property type="match status" value="1"/>
</dbReference>
<dbReference type="InterPro" id="IPR008535">
    <property type="entry name" value="DUF817"/>
</dbReference>
<evidence type="ECO:0000313" key="2">
    <source>
        <dbReference type="EMBL" id="OHB03697.1"/>
    </source>
</evidence>
<reference evidence="2 3" key="1">
    <citation type="journal article" date="2016" name="Nat. Commun.">
        <title>Thousands of microbial genomes shed light on interconnected biogeochemical processes in an aquifer system.</title>
        <authorList>
            <person name="Anantharaman K."/>
            <person name="Brown C.T."/>
            <person name="Hug L.A."/>
            <person name="Sharon I."/>
            <person name="Castelle C.J."/>
            <person name="Probst A.J."/>
            <person name="Thomas B.C."/>
            <person name="Singh A."/>
            <person name="Wilkins M.J."/>
            <person name="Karaoz U."/>
            <person name="Brodie E.L."/>
            <person name="Williams K.H."/>
            <person name="Hubbard S.S."/>
            <person name="Banfield J.F."/>
        </authorList>
    </citation>
    <scope>NUCLEOTIDE SEQUENCE [LARGE SCALE GENOMIC DNA]</scope>
</reference>
<keyword evidence="1" id="KW-0472">Membrane</keyword>
<feature type="transmembrane region" description="Helical" evidence="1">
    <location>
        <begin position="12"/>
        <end position="33"/>
    </location>
</feature>
<dbReference type="Proteomes" id="UP000176800">
    <property type="component" value="Unassembled WGS sequence"/>
</dbReference>
<dbReference type="Pfam" id="PF05675">
    <property type="entry name" value="DUF817"/>
    <property type="match status" value="1"/>
</dbReference>
<proteinExistence type="predicted"/>
<sequence>MHMRAFFTELWYFFTANLRASCFGVFLLSIFLLTEVVTIPLISRYDFIFLAAVIFQVCALIFGFERLKEFFVIILFHVLATIMELFKTNPAIGSWTYPAVGGAIFTLASVPLFTGFLYSAIGSYISRSFTFLKLSYQRFPDYYHLWILAVLSYVNFFTHHFFYDIRYILFAYVLIIFFRTKVHFQVYKKERSMPFLLTVFLTAFFVWIAENIGTFTKIWFYPSQLEYWRLISLGKVGSWFLLLILSFALVSIIYRNKLQHDTA</sequence>
<feature type="transmembrane region" description="Helical" evidence="1">
    <location>
        <begin position="165"/>
        <end position="182"/>
    </location>
</feature>
<dbReference type="EMBL" id="MHWE01000014">
    <property type="protein sequence ID" value="OHB03697.1"/>
    <property type="molecule type" value="Genomic_DNA"/>
</dbReference>
<evidence type="ECO:0000313" key="3">
    <source>
        <dbReference type="Proteomes" id="UP000176800"/>
    </source>
</evidence>
<feature type="transmembrane region" description="Helical" evidence="1">
    <location>
        <begin position="236"/>
        <end position="254"/>
    </location>
</feature>
<feature type="transmembrane region" description="Helical" evidence="1">
    <location>
        <begin position="194"/>
        <end position="216"/>
    </location>
</feature>
<gene>
    <name evidence="2" type="ORF">A3B14_01480</name>
</gene>
<feature type="transmembrane region" description="Helical" evidence="1">
    <location>
        <begin position="70"/>
        <end position="87"/>
    </location>
</feature>
<feature type="transmembrane region" description="Helical" evidence="1">
    <location>
        <begin position="45"/>
        <end position="63"/>
    </location>
</feature>
<feature type="transmembrane region" description="Helical" evidence="1">
    <location>
        <begin position="142"/>
        <end position="159"/>
    </location>
</feature>
<comment type="caution">
    <text evidence="2">The sequence shown here is derived from an EMBL/GenBank/DDBJ whole genome shotgun (WGS) entry which is preliminary data.</text>
</comment>
<evidence type="ECO:0008006" key="4">
    <source>
        <dbReference type="Google" id="ProtNLM"/>
    </source>
</evidence>